<feature type="region of interest" description="Disordered" evidence="1">
    <location>
        <begin position="1"/>
        <end position="138"/>
    </location>
</feature>
<dbReference type="RefSeq" id="XP_013277680.1">
    <property type="nucleotide sequence ID" value="XM_013422226.1"/>
</dbReference>
<feature type="compositionally biased region" description="Basic and acidic residues" evidence="1">
    <location>
        <begin position="90"/>
        <end position="99"/>
    </location>
</feature>
<feature type="compositionally biased region" description="Basic and acidic residues" evidence="1">
    <location>
        <begin position="34"/>
        <end position="58"/>
    </location>
</feature>
<evidence type="ECO:0000313" key="2">
    <source>
        <dbReference type="EMBL" id="KIX10544.1"/>
    </source>
</evidence>
<sequence>MKIVLEDEADVRTSPFSLAYGPPGRMRKSSYDLVVRDTVSDEYVADREGPGDERHDDGSDVTVECEEGADKDNSGGSNHNSKGAGDADEDVRNERRDDESGATITSDEVFGHIMTGGKDTESMMGGIDGTDEATGANQEPEVAMEGGVNVGVVADGSEASSGVTVEAINDSIPATHDNEDPDTIMEENPGAATKERQDPDVEMEENEDSRAVGKRKRRC</sequence>
<dbReference type="GeneID" id="25289698"/>
<name>A0A0D2IX28_9EURO</name>
<dbReference type="Proteomes" id="UP000053617">
    <property type="component" value="Unassembled WGS sequence"/>
</dbReference>
<dbReference type="HOGENOM" id="CLU_1262148_0_0_1"/>
<evidence type="ECO:0000256" key="1">
    <source>
        <dbReference type="SAM" id="MobiDB-lite"/>
    </source>
</evidence>
<keyword evidence="3" id="KW-1185">Reference proteome</keyword>
<organism evidence="2 3">
    <name type="scientific">Rhinocladiella mackenziei CBS 650.93</name>
    <dbReference type="NCBI Taxonomy" id="1442369"/>
    <lineage>
        <taxon>Eukaryota</taxon>
        <taxon>Fungi</taxon>
        <taxon>Dikarya</taxon>
        <taxon>Ascomycota</taxon>
        <taxon>Pezizomycotina</taxon>
        <taxon>Eurotiomycetes</taxon>
        <taxon>Chaetothyriomycetidae</taxon>
        <taxon>Chaetothyriales</taxon>
        <taxon>Herpotrichiellaceae</taxon>
        <taxon>Rhinocladiella</taxon>
    </lineage>
</organism>
<accession>A0A0D2IX28</accession>
<reference evidence="2 3" key="1">
    <citation type="submission" date="2015-01" db="EMBL/GenBank/DDBJ databases">
        <title>The Genome Sequence of Rhinocladiella mackenzie CBS 650.93.</title>
        <authorList>
            <consortium name="The Broad Institute Genomics Platform"/>
            <person name="Cuomo C."/>
            <person name="de Hoog S."/>
            <person name="Gorbushina A."/>
            <person name="Stielow B."/>
            <person name="Teixiera M."/>
            <person name="Abouelleil A."/>
            <person name="Chapman S.B."/>
            <person name="Priest M."/>
            <person name="Young S.K."/>
            <person name="Wortman J."/>
            <person name="Nusbaum C."/>
            <person name="Birren B."/>
        </authorList>
    </citation>
    <scope>NUCLEOTIDE SEQUENCE [LARGE SCALE GENOMIC DNA]</scope>
    <source>
        <strain evidence="2 3">CBS 650.93</strain>
    </source>
</reference>
<protein>
    <submittedName>
        <fullName evidence="2">Uncharacterized protein</fullName>
    </submittedName>
</protein>
<dbReference type="EMBL" id="KN847475">
    <property type="protein sequence ID" value="KIX10544.1"/>
    <property type="molecule type" value="Genomic_DNA"/>
</dbReference>
<gene>
    <name evidence="2" type="ORF">Z518_01627</name>
</gene>
<dbReference type="VEuPathDB" id="FungiDB:Z518_01627"/>
<dbReference type="AlphaFoldDB" id="A0A0D2IX28"/>
<evidence type="ECO:0000313" key="3">
    <source>
        <dbReference type="Proteomes" id="UP000053617"/>
    </source>
</evidence>
<proteinExistence type="predicted"/>
<feature type="region of interest" description="Disordered" evidence="1">
    <location>
        <begin position="170"/>
        <end position="219"/>
    </location>
</feature>